<dbReference type="Gene3D" id="3.40.50.1000">
    <property type="entry name" value="HAD superfamily/HAD-like"/>
    <property type="match status" value="1"/>
</dbReference>
<dbReference type="AlphaFoldDB" id="C4L8A2"/>
<sequence length="224" mass="24850">MVKAICFDFDGTLVDSEHLHYASWQAELQPFGCSLEKSRYMAQFSGVSTYATAETLIRDYQLPITIEQLMDKKTARFLALLQTELPVPMPGAEALLQKIQQTELAMALVTGSYRCEIEPVLDNLGWRDFFPLIVTRDDVQHAKPHPEPYLTALERLNLSAAECLALEDSPTGIRSAHDAGLTVLAVTTVHTTLSADVGYSAIFYSLQEVGEHVRQLVSASFAKE</sequence>
<keyword evidence="4" id="KW-0460">Magnesium</keyword>
<dbReference type="Proteomes" id="UP000009073">
    <property type="component" value="Chromosome"/>
</dbReference>
<evidence type="ECO:0000313" key="6">
    <source>
        <dbReference type="EMBL" id="ACQ93748.1"/>
    </source>
</evidence>
<name>C4L8A2_TOLAT</name>
<dbReference type="HOGENOM" id="CLU_045011_13_4_6"/>
<evidence type="ECO:0000256" key="4">
    <source>
        <dbReference type="ARBA" id="ARBA00022842"/>
    </source>
</evidence>
<evidence type="ECO:0000256" key="2">
    <source>
        <dbReference type="ARBA" id="ARBA00006171"/>
    </source>
</evidence>
<gene>
    <name evidence="6" type="ordered locus">Tola_2149</name>
</gene>
<comment type="similarity">
    <text evidence="2">Belongs to the HAD-like hydrolase superfamily. CbbY/CbbZ/Gph/YieH family.</text>
</comment>
<dbReference type="InterPro" id="IPR023198">
    <property type="entry name" value="PGP-like_dom2"/>
</dbReference>
<dbReference type="InterPro" id="IPR036412">
    <property type="entry name" value="HAD-like_sf"/>
</dbReference>
<evidence type="ECO:0000313" key="7">
    <source>
        <dbReference type="Proteomes" id="UP000009073"/>
    </source>
</evidence>
<keyword evidence="7" id="KW-1185">Reference proteome</keyword>
<reference evidence="7" key="1">
    <citation type="submission" date="2009-05" db="EMBL/GenBank/DDBJ databases">
        <title>Complete sequence of Tolumonas auensis DSM 9187.</title>
        <authorList>
            <consortium name="US DOE Joint Genome Institute"/>
            <person name="Lucas S."/>
            <person name="Copeland A."/>
            <person name="Lapidus A."/>
            <person name="Glavina del Rio T."/>
            <person name="Tice H."/>
            <person name="Bruce D."/>
            <person name="Goodwin L."/>
            <person name="Pitluck S."/>
            <person name="Chertkov O."/>
            <person name="Brettin T."/>
            <person name="Detter J.C."/>
            <person name="Han C."/>
            <person name="Larimer F."/>
            <person name="Land M."/>
            <person name="Hauser L."/>
            <person name="Kyrpides N."/>
            <person name="Mikhailova N."/>
            <person name="Spring S."/>
            <person name="Beller H."/>
        </authorList>
    </citation>
    <scope>NUCLEOTIDE SEQUENCE [LARGE SCALE GENOMIC DNA]</scope>
    <source>
        <strain evidence="7">DSM 9187 / TA4</strain>
    </source>
</reference>
<dbReference type="Gene3D" id="1.10.150.240">
    <property type="entry name" value="Putative phosphatase, domain 2"/>
    <property type="match status" value="1"/>
</dbReference>
<dbReference type="InterPro" id="IPR051600">
    <property type="entry name" value="Beta-PGM-like"/>
</dbReference>
<evidence type="ECO:0000256" key="1">
    <source>
        <dbReference type="ARBA" id="ARBA00001946"/>
    </source>
</evidence>
<dbReference type="GO" id="GO:0016787">
    <property type="term" value="F:hydrolase activity"/>
    <property type="evidence" value="ECO:0007669"/>
    <property type="project" value="UniProtKB-KW"/>
</dbReference>
<dbReference type="InterPro" id="IPR023214">
    <property type="entry name" value="HAD_sf"/>
</dbReference>
<dbReference type="SUPFAM" id="SSF56784">
    <property type="entry name" value="HAD-like"/>
    <property type="match status" value="1"/>
</dbReference>
<dbReference type="Pfam" id="PF13419">
    <property type="entry name" value="HAD_2"/>
    <property type="match status" value="1"/>
</dbReference>
<dbReference type="STRING" id="595494.Tola_2149"/>
<dbReference type="InterPro" id="IPR006439">
    <property type="entry name" value="HAD-SF_hydro_IA"/>
</dbReference>
<keyword evidence="6" id="KW-0378">Hydrolase</keyword>
<dbReference type="PANTHER" id="PTHR46193:SF18">
    <property type="entry name" value="HEXITOL PHOSPHATASE B"/>
    <property type="match status" value="1"/>
</dbReference>
<organism evidence="6 7">
    <name type="scientific">Tolumonas auensis (strain DSM 9187 / NBRC 110442 / TA 4)</name>
    <dbReference type="NCBI Taxonomy" id="595494"/>
    <lineage>
        <taxon>Bacteria</taxon>
        <taxon>Pseudomonadati</taxon>
        <taxon>Pseudomonadota</taxon>
        <taxon>Gammaproteobacteria</taxon>
        <taxon>Aeromonadales</taxon>
        <taxon>Aeromonadaceae</taxon>
        <taxon>Tolumonas</taxon>
    </lineage>
</organism>
<evidence type="ECO:0000256" key="3">
    <source>
        <dbReference type="ARBA" id="ARBA00022723"/>
    </source>
</evidence>
<dbReference type="PRINTS" id="PR00413">
    <property type="entry name" value="HADHALOGNASE"/>
</dbReference>
<dbReference type="SFLD" id="SFLDS00003">
    <property type="entry name" value="Haloacid_Dehalogenase"/>
    <property type="match status" value="1"/>
</dbReference>
<dbReference type="InterPro" id="IPR041492">
    <property type="entry name" value="HAD_2"/>
</dbReference>
<keyword evidence="5" id="KW-0119">Carbohydrate metabolism</keyword>
<protein>
    <submittedName>
        <fullName evidence="6">HAD-superfamily hydrolase, subfamily IA, variant 3</fullName>
    </submittedName>
</protein>
<dbReference type="KEGG" id="tau:Tola_2149"/>
<dbReference type="OrthoDB" id="5623813at2"/>
<accession>C4L8A2</accession>
<keyword evidence="3" id="KW-0479">Metal-binding</keyword>
<dbReference type="eggNOG" id="COG0637">
    <property type="taxonomic scope" value="Bacteria"/>
</dbReference>
<dbReference type="PANTHER" id="PTHR46193">
    <property type="entry name" value="6-PHOSPHOGLUCONATE PHOSPHATASE"/>
    <property type="match status" value="1"/>
</dbReference>
<dbReference type="NCBIfam" id="TIGR01509">
    <property type="entry name" value="HAD-SF-IA-v3"/>
    <property type="match status" value="1"/>
</dbReference>
<dbReference type="EMBL" id="CP001616">
    <property type="protein sequence ID" value="ACQ93748.1"/>
    <property type="molecule type" value="Genomic_DNA"/>
</dbReference>
<proteinExistence type="inferred from homology"/>
<dbReference type="SFLD" id="SFLDG01129">
    <property type="entry name" value="C1.5:_HAD__Beta-PGM__Phosphata"/>
    <property type="match status" value="1"/>
</dbReference>
<evidence type="ECO:0000256" key="5">
    <source>
        <dbReference type="ARBA" id="ARBA00023277"/>
    </source>
</evidence>
<dbReference type="CDD" id="cd07505">
    <property type="entry name" value="HAD_BPGM-like"/>
    <property type="match status" value="1"/>
</dbReference>
<comment type="cofactor">
    <cofactor evidence="1">
        <name>Mg(2+)</name>
        <dbReference type="ChEBI" id="CHEBI:18420"/>
    </cofactor>
</comment>
<dbReference type="GO" id="GO:0046872">
    <property type="term" value="F:metal ion binding"/>
    <property type="evidence" value="ECO:0007669"/>
    <property type="project" value="UniProtKB-KW"/>
</dbReference>
<dbReference type="SFLD" id="SFLDG01135">
    <property type="entry name" value="C1.5.6:_HAD__Beta-PGM__Phospha"/>
    <property type="match status" value="1"/>
</dbReference>
<dbReference type="RefSeq" id="WP_015879216.1">
    <property type="nucleotide sequence ID" value="NC_012691.1"/>
</dbReference>
<reference evidence="6 7" key="2">
    <citation type="journal article" date="2011" name="Stand. Genomic Sci.">
        <title>Complete genome sequence of Tolumonas auensis type strain (TA 4).</title>
        <authorList>
            <person name="Chertkov O."/>
            <person name="Copeland A."/>
            <person name="Lucas S."/>
            <person name="Lapidus A."/>
            <person name="Berry K.W."/>
            <person name="Detter J.C."/>
            <person name="Del Rio T.G."/>
            <person name="Hammon N."/>
            <person name="Dalin E."/>
            <person name="Tice H."/>
            <person name="Pitluck S."/>
            <person name="Richardson P."/>
            <person name="Bruce D."/>
            <person name="Goodwin L."/>
            <person name="Han C."/>
            <person name="Tapia R."/>
            <person name="Saunders E."/>
            <person name="Schmutz J."/>
            <person name="Brettin T."/>
            <person name="Larimer F."/>
            <person name="Land M."/>
            <person name="Hauser L."/>
            <person name="Spring S."/>
            <person name="Rohde M."/>
            <person name="Kyrpides N.C."/>
            <person name="Ivanova N."/>
            <person name="Goker M."/>
            <person name="Beller H.R."/>
            <person name="Klenk H.P."/>
            <person name="Woyke T."/>
        </authorList>
    </citation>
    <scope>NUCLEOTIDE SEQUENCE [LARGE SCALE GENOMIC DNA]</scope>
    <source>
        <strain evidence="7">DSM 9187 / TA4</strain>
    </source>
</reference>